<proteinExistence type="predicted"/>
<organism evidence="1 2">
    <name type="scientific">Putridiphycobacter roseus</name>
    <dbReference type="NCBI Taxonomy" id="2219161"/>
    <lineage>
        <taxon>Bacteria</taxon>
        <taxon>Pseudomonadati</taxon>
        <taxon>Bacteroidota</taxon>
        <taxon>Flavobacteriia</taxon>
        <taxon>Flavobacteriales</taxon>
        <taxon>Crocinitomicaceae</taxon>
        <taxon>Putridiphycobacter</taxon>
    </lineage>
</organism>
<evidence type="ECO:0000313" key="2">
    <source>
        <dbReference type="Proteomes" id="UP000249248"/>
    </source>
</evidence>
<sequence>MSTTKKPNKKVSELLGKLNDSEPKEVIKAIEALKLHGNEMIIEPLVKLHVSTSNNAIKSEIETLLNTIKSTKVPPYVIACLQNKEYQSAHQILLSSIWNSNLDYTPYLEDIVNTAIAGDLMEAMECITIFENLEAELDEEKIMPPLIALNKYLNEPGLETTAKHDLLKEVALFLNHVNQTL</sequence>
<dbReference type="AlphaFoldDB" id="A0A2W1MZR0"/>
<comment type="caution">
    <text evidence="1">The sequence shown here is derived from an EMBL/GenBank/DDBJ whole genome shotgun (WGS) entry which is preliminary data.</text>
</comment>
<protein>
    <recommendedName>
        <fullName evidence="3">HEAT repeat domain-containing protein</fullName>
    </recommendedName>
</protein>
<gene>
    <name evidence="1" type="ORF">DNU06_11615</name>
</gene>
<dbReference type="Proteomes" id="UP000249248">
    <property type="component" value="Unassembled WGS sequence"/>
</dbReference>
<name>A0A2W1MZR0_9FLAO</name>
<dbReference type="EMBL" id="QKSB01000006">
    <property type="protein sequence ID" value="PZE16894.1"/>
    <property type="molecule type" value="Genomic_DNA"/>
</dbReference>
<accession>A0A2W1MZR0</accession>
<evidence type="ECO:0000313" key="1">
    <source>
        <dbReference type="EMBL" id="PZE16894.1"/>
    </source>
</evidence>
<keyword evidence="2" id="KW-1185">Reference proteome</keyword>
<reference evidence="1 2" key="1">
    <citation type="submission" date="2018-06" db="EMBL/GenBank/DDBJ databases">
        <title>The draft genome sequence of Crocinitomix sp. SM1701.</title>
        <authorList>
            <person name="Zhang X."/>
        </authorList>
    </citation>
    <scope>NUCLEOTIDE SEQUENCE [LARGE SCALE GENOMIC DNA]</scope>
    <source>
        <strain evidence="1 2">SM1701</strain>
    </source>
</reference>
<dbReference type="RefSeq" id="WP_111063503.1">
    <property type="nucleotide sequence ID" value="NZ_JBHUCU010000007.1"/>
</dbReference>
<dbReference type="OrthoDB" id="1121286at2"/>
<evidence type="ECO:0008006" key="3">
    <source>
        <dbReference type="Google" id="ProtNLM"/>
    </source>
</evidence>